<evidence type="ECO:0000256" key="1">
    <source>
        <dbReference type="ARBA" id="ARBA00004852"/>
    </source>
</evidence>
<dbReference type="InterPro" id="IPR006130">
    <property type="entry name" value="Asp/Orn_carbamoylTrfase"/>
</dbReference>
<dbReference type="Proteomes" id="UP000005096">
    <property type="component" value="Chromosome"/>
</dbReference>
<dbReference type="PaxDb" id="584708-Apau_1240"/>
<evidence type="ECO:0000256" key="3">
    <source>
        <dbReference type="ARBA" id="ARBA00022679"/>
    </source>
</evidence>
<name>E3CYD2_9BACT</name>
<evidence type="ECO:0000259" key="9">
    <source>
        <dbReference type="Pfam" id="PF02729"/>
    </source>
</evidence>
<dbReference type="PRINTS" id="PR00101">
    <property type="entry name" value="ATCASE"/>
</dbReference>
<dbReference type="InterPro" id="IPR036901">
    <property type="entry name" value="Asp/Orn_carbamoylTrfase_sf"/>
</dbReference>
<comment type="function">
    <text evidence="5 7">Catalyzes the condensation of carbamoyl phosphate and aspartate to form carbamoyl aspartate and inorganic phosphate, the committed step in the de novo pyrimidine nucleotide biosynthesis pathway.</text>
</comment>
<dbReference type="AlphaFoldDB" id="E3CYD2"/>
<feature type="binding site" evidence="7">
    <location>
        <position position="274"/>
    </location>
    <ligand>
        <name>carbamoyl phosphate</name>
        <dbReference type="ChEBI" id="CHEBI:58228"/>
    </ligand>
</feature>
<dbReference type="NCBIfam" id="NF002032">
    <property type="entry name" value="PRK00856.1"/>
    <property type="match status" value="1"/>
</dbReference>
<feature type="domain" description="Aspartate/ornithine carbamoyltransferase carbamoyl-P binding" evidence="9">
    <location>
        <begin position="14"/>
        <end position="156"/>
    </location>
</feature>
<dbReference type="RefSeq" id="WP_006300867.1">
    <property type="nucleotide sequence ID" value="NZ_CM001022.1"/>
</dbReference>
<feature type="binding site" evidence="7">
    <location>
        <position position="148"/>
    </location>
    <ligand>
        <name>carbamoyl phosphate</name>
        <dbReference type="ChEBI" id="CHEBI:58228"/>
    </ligand>
</feature>
<dbReference type="PRINTS" id="PR00100">
    <property type="entry name" value="AOTCASE"/>
</dbReference>
<evidence type="ECO:0000313" key="10">
    <source>
        <dbReference type="EMBL" id="EFQ23665.1"/>
    </source>
</evidence>
<feature type="binding site" evidence="7">
    <location>
        <position position="67"/>
    </location>
    <ligand>
        <name>carbamoyl phosphate</name>
        <dbReference type="ChEBI" id="CHEBI:58228"/>
    </ligand>
</feature>
<evidence type="ECO:0000259" key="8">
    <source>
        <dbReference type="Pfam" id="PF00185"/>
    </source>
</evidence>
<comment type="subunit">
    <text evidence="7">Heterododecamer (2C3:3R2) of six catalytic PyrB chains organized as two trimers (C3), and six regulatory PyrI chains organized as three dimers (R2).</text>
</comment>
<sequence length="318" mass="34693">MNGTSSSATRWTRRNVLDLEGWSREEILLLLEQARHMDDLLSRPIKKVPALRGKLAVNLFFENSTRTRVSFELAEKMLSADVVNWSAAGSSTSKGETLRDTAWTLEAMGADIVVIRHGAVGAAAYLTRKLKKAVVLNAGDGAHAHPTQGLLDLYTAWKHLGDLEGRKIVILGDVEHSRVARSDARGFAALGCEVVFCGPRTLIPLEVEALGGRFEPDARKAVEGADLVYMLRIQRERQQDGLFPSVDEYHRFWGGTEELMKLARPGALAMHPGPINRGVEIASEIADGEQSVILEQVRSGVAVRMALLYLCAGGAVDA</sequence>
<dbReference type="PANTHER" id="PTHR45753:SF6">
    <property type="entry name" value="ASPARTATE CARBAMOYLTRANSFERASE"/>
    <property type="match status" value="1"/>
</dbReference>
<evidence type="ECO:0000256" key="4">
    <source>
        <dbReference type="ARBA" id="ARBA00022975"/>
    </source>
</evidence>
<dbReference type="Pfam" id="PF02729">
    <property type="entry name" value="OTCace_N"/>
    <property type="match status" value="1"/>
</dbReference>
<feature type="binding site" evidence="7">
    <location>
        <position position="273"/>
    </location>
    <ligand>
        <name>carbamoyl phosphate</name>
        <dbReference type="ChEBI" id="CHEBI:58228"/>
    </ligand>
</feature>
<organism evidence="10 11">
    <name type="scientific">Aminomonas paucivorans DSM 12260</name>
    <dbReference type="NCBI Taxonomy" id="584708"/>
    <lineage>
        <taxon>Bacteria</taxon>
        <taxon>Thermotogati</taxon>
        <taxon>Synergistota</taxon>
        <taxon>Synergistia</taxon>
        <taxon>Synergistales</taxon>
        <taxon>Synergistaceae</taxon>
        <taxon>Aminomonas</taxon>
    </lineage>
</organism>
<dbReference type="EC" id="2.1.3.2" evidence="7"/>
<dbReference type="InterPro" id="IPR006132">
    <property type="entry name" value="Asp/Orn_carbamoyltranf_P-bd"/>
</dbReference>
<reference evidence="10 11" key="1">
    <citation type="journal article" date="2010" name="Stand. Genomic Sci.">
        <title>Non-contiguous finished genome sequence of Aminomonas paucivorans type strain (GLU-3).</title>
        <authorList>
            <person name="Pitluck S."/>
            <person name="Yasawong M."/>
            <person name="Held B."/>
            <person name="Lapidus A."/>
            <person name="Nolan M."/>
            <person name="Copeland A."/>
            <person name="Lucas S."/>
            <person name="Del Rio T.G."/>
            <person name="Tice H."/>
            <person name="Cheng J.F."/>
            <person name="Chertkov O."/>
            <person name="Goodwin L."/>
            <person name="Tapia R."/>
            <person name="Han C."/>
            <person name="Liolios K."/>
            <person name="Ivanova N."/>
            <person name="Mavromatis K."/>
            <person name="Ovchinnikova G."/>
            <person name="Pati A."/>
            <person name="Chen A."/>
            <person name="Palaniappan K."/>
            <person name="Land M."/>
            <person name="Hauser L."/>
            <person name="Chang Y.J."/>
            <person name="Jeffries C.D."/>
            <person name="Pukall R."/>
            <person name="Spring S."/>
            <person name="Rohde M."/>
            <person name="Sikorski J."/>
            <person name="Goker M."/>
            <person name="Woyke T."/>
            <person name="Bristow J."/>
            <person name="Eisen J.A."/>
            <person name="Markowitz V."/>
            <person name="Hugenholtz P."/>
            <person name="Kyrpides N.C."/>
            <person name="Klenk H.P."/>
        </authorList>
    </citation>
    <scope>NUCLEOTIDE SEQUENCE [LARGE SCALE GENOMIC DNA]</scope>
    <source>
        <strain evidence="10 11">DSM 12260</strain>
    </source>
</reference>
<keyword evidence="3 7" id="KW-0808">Transferase</keyword>
<feature type="binding site" evidence="7">
    <location>
        <position position="232"/>
    </location>
    <ligand>
        <name>L-aspartate</name>
        <dbReference type="ChEBI" id="CHEBI:29991"/>
    </ligand>
</feature>
<comment type="similarity">
    <text evidence="2 7">Belongs to the aspartate/ornithine carbamoyltransferase superfamily. ATCase family.</text>
</comment>
<dbReference type="eggNOG" id="COG0540">
    <property type="taxonomic scope" value="Bacteria"/>
</dbReference>
<dbReference type="HAMAP" id="MF_00001">
    <property type="entry name" value="Asp_carb_tr"/>
    <property type="match status" value="1"/>
</dbReference>
<dbReference type="EMBL" id="CM001022">
    <property type="protein sequence ID" value="EFQ23665.1"/>
    <property type="molecule type" value="Genomic_DNA"/>
</dbReference>
<gene>
    <name evidence="7" type="primary">pyrB</name>
    <name evidence="10" type="ORF">Apau_1240</name>
</gene>
<evidence type="ECO:0000256" key="6">
    <source>
        <dbReference type="ARBA" id="ARBA00048859"/>
    </source>
</evidence>
<feature type="binding site" evidence="7">
    <location>
        <position position="66"/>
    </location>
    <ligand>
        <name>carbamoyl phosphate</name>
        <dbReference type="ChEBI" id="CHEBI:58228"/>
    </ligand>
</feature>
<dbReference type="GO" id="GO:0006520">
    <property type="term" value="P:amino acid metabolic process"/>
    <property type="evidence" value="ECO:0007669"/>
    <property type="project" value="InterPro"/>
</dbReference>
<dbReference type="UniPathway" id="UPA00070">
    <property type="reaction ID" value="UER00116"/>
</dbReference>
<dbReference type="OrthoDB" id="9802587at2"/>
<dbReference type="HOGENOM" id="CLU_043846_2_0_0"/>
<protein>
    <recommendedName>
        <fullName evidence="7">Aspartate carbamoyltransferase</fullName>
        <ecNumber evidence="7">2.1.3.2</ecNumber>
    </recommendedName>
    <alternativeName>
        <fullName evidence="7">Aspartate transcarbamylase</fullName>
        <shortName evidence="7">ATCase</shortName>
    </alternativeName>
</protein>
<dbReference type="NCBIfam" id="TIGR00670">
    <property type="entry name" value="asp_carb_tr"/>
    <property type="match status" value="1"/>
</dbReference>
<proteinExistence type="inferred from homology"/>
<feature type="domain" description="Aspartate/ornithine carbamoyltransferase Asp/Orn-binding" evidence="8">
    <location>
        <begin position="164"/>
        <end position="310"/>
    </location>
</feature>
<evidence type="ECO:0000256" key="7">
    <source>
        <dbReference type="HAMAP-Rule" id="MF_00001"/>
    </source>
</evidence>
<dbReference type="PANTHER" id="PTHR45753">
    <property type="entry name" value="ORNITHINE CARBAMOYLTRANSFERASE, MITOCHONDRIAL"/>
    <property type="match status" value="1"/>
</dbReference>
<dbReference type="GO" id="GO:0044205">
    <property type="term" value="P:'de novo' UMP biosynthetic process"/>
    <property type="evidence" value="ECO:0007669"/>
    <property type="project" value="UniProtKB-UniRule"/>
</dbReference>
<dbReference type="STRING" id="584708.Apau_1240"/>
<dbReference type="Pfam" id="PF00185">
    <property type="entry name" value="OTCace"/>
    <property type="match status" value="1"/>
</dbReference>
<feature type="binding site" evidence="7">
    <location>
        <position position="116"/>
    </location>
    <ligand>
        <name>carbamoyl phosphate</name>
        <dbReference type="ChEBI" id="CHEBI:58228"/>
    </ligand>
</feature>
<dbReference type="InterPro" id="IPR006131">
    <property type="entry name" value="Asp_carbamoyltransf_Asp/Orn-bd"/>
</dbReference>
<evidence type="ECO:0000256" key="2">
    <source>
        <dbReference type="ARBA" id="ARBA00008896"/>
    </source>
</evidence>
<dbReference type="SUPFAM" id="SSF53671">
    <property type="entry name" value="Aspartate/ornithine carbamoyltransferase"/>
    <property type="match status" value="1"/>
</dbReference>
<dbReference type="GO" id="GO:0004070">
    <property type="term" value="F:aspartate carbamoyltransferase activity"/>
    <property type="evidence" value="ECO:0007669"/>
    <property type="project" value="UniProtKB-UniRule"/>
</dbReference>
<dbReference type="GO" id="GO:0016597">
    <property type="term" value="F:amino acid binding"/>
    <property type="evidence" value="ECO:0007669"/>
    <property type="project" value="InterPro"/>
</dbReference>
<dbReference type="PROSITE" id="PS00097">
    <property type="entry name" value="CARBAMOYLTRANSFERASE"/>
    <property type="match status" value="1"/>
</dbReference>
<dbReference type="GO" id="GO:0005829">
    <property type="term" value="C:cytosol"/>
    <property type="evidence" value="ECO:0007669"/>
    <property type="project" value="TreeGrafter"/>
</dbReference>
<comment type="catalytic activity">
    <reaction evidence="6 7">
        <text>carbamoyl phosphate + L-aspartate = N-carbamoyl-L-aspartate + phosphate + H(+)</text>
        <dbReference type="Rhea" id="RHEA:20013"/>
        <dbReference type="ChEBI" id="CHEBI:15378"/>
        <dbReference type="ChEBI" id="CHEBI:29991"/>
        <dbReference type="ChEBI" id="CHEBI:32814"/>
        <dbReference type="ChEBI" id="CHEBI:43474"/>
        <dbReference type="ChEBI" id="CHEBI:58228"/>
        <dbReference type="EC" id="2.1.3.2"/>
    </reaction>
</comment>
<dbReference type="Gene3D" id="3.40.50.1370">
    <property type="entry name" value="Aspartate/ornithine carbamoyltransferase"/>
    <property type="match status" value="2"/>
</dbReference>
<keyword evidence="4 7" id="KW-0665">Pyrimidine biosynthesis</keyword>
<accession>E3CYD2</accession>
<keyword evidence="11" id="KW-1185">Reference proteome</keyword>
<feature type="binding site" evidence="7">
    <location>
        <position position="145"/>
    </location>
    <ligand>
        <name>carbamoyl phosphate</name>
        <dbReference type="ChEBI" id="CHEBI:58228"/>
    </ligand>
</feature>
<dbReference type="InterPro" id="IPR002082">
    <property type="entry name" value="Asp_carbamoyltransf"/>
</dbReference>
<dbReference type="GO" id="GO:0006207">
    <property type="term" value="P:'de novo' pyrimidine nucleobase biosynthetic process"/>
    <property type="evidence" value="ECO:0007669"/>
    <property type="project" value="InterPro"/>
</dbReference>
<comment type="pathway">
    <text evidence="1 7">Pyrimidine metabolism; UMP biosynthesis via de novo pathway; (S)-dihydroorotate from bicarbonate: step 2/3.</text>
</comment>
<feature type="binding site" evidence="7">
    <location>
        <position position="178"/>
    </location>
    <ligand>
        <name>L-aspartate</name>
        <dbReference type="ChEBI" id="CHEBI:29991"/>
    </ligand>
</feature>
<feature type="binding site" evidence="7">
    <location>
        <position position="94"/>
    </location>
    <ligand>
        <name>L-aspartate</name>
        <dbReference type="ChEBI" id="CHEBI:29991"/>
    </ligand>
</feature>
<evidence type="ECO:0000256" key="5">
    <source>
        <dbReference type="ARBA" id="ARBA00043884"/>
    </source>
</evidence>
<evidence type="ECO:0000313" key="11">
    <source>
        <dbReference type="Proteomes" id="UP000005096"/>
    </source>
</evidence>